<feature type="transmembrane region" description="Helical" evidence="6">
    <location>
        <begin position="209"/>
        <end position="230"/>
    </location>
</feature>
<evidence type="ECO:0000313" key="8">
    <source>
        <dbReference type="Proteomes" id="UP001230051"/>
    </source>
</evidence>
<evidence type="ECO:0000256" key="2">
    <source>
        <dbReference type="ARBA" id="ARBA00006840"/>
    </source>
</evidence>
<feature type="transmembrane region" description="Helical" evidence="6">
    <location>
        <begin position="85"/>
        <end position="108"/>
    </location>
</feature>
<organism evidence="7 8">
    <name type="scientific">Acipenser oxyrinchus oxyrinchus</name>
    <dbReference type="NCBI Taxonomy" id="40147"/>
    <lineage>
        <taxon>Eukaryota</taxon>
        <taxon>Metazoa</taxon>
        <taxon>Chordata</taxon>
        <taxon>Craniata</taxon>
        <taxon>Vertebrata</taxon>
        <taxon>Euteleostomi</taxon>
        <taxon>Actinopterygii</taxon>
        <taxon>Chondrostei</taxon>
        <taxon>Acipenseriformes</taxon>
        <taxon>Acipenseridae</taxon>
        <taxon>Acipenser</taxon>
    </lineage>
</organism>
<name>A0AAD8D011_ACIOX</name>
<dbReference type="PRINTS" id="PR00259">
    <property type="entry name" value="TMFOUR"/>
</dbReference>
<proteinExistence type="inferred from homology"/>
<evidence type="ECO:0000256" key="6">
    <source>
        <dbReference type="RuleBase" id="RU361218"/>
    </source>
</evidence>
<dbReference type="PROSITE" id="PS00421">
    <property type="entry name" value="TM4_1"/>
    <property type="match status" value="1"/>
</dbReference>
<protein>
    <recommendedName>
        <fullName evidence="6">Tetraspanin</fullName>
    </recommendedName>
</protein>
<dbReference type="SUPFAM" id="SSF48652">
    <property type="entry name" value="Tetraspanin"/>
    <property type="match status" value="1"/>
</dbReference>
<evidence type="ECO:0000256" key="4">
    <source>
        <dbReference type="ARBA" id="ARBA00022989"/>
    </source>
</evidence>
<dbReference type="InterPro" id="IPR018503">
    <property type="entry name" value="Tetraspanin_CS"/>
</dbReference>
<dbReference type="InterPro" id="IPR018499">
    <property type="entry name" value="Tetraspanin/Peripherin"/>
</dbReference>
<dbReference type="PIRSF" id="PIRSF002419">
    <property type="entry name" value="Tetraspanin"/>
    <property type="match status" value="1"/>
</dbReference>
<dbReference type="PANTHER" id="PTHR19282:SF44">
    <property type="entry name" value="CD82 ANTIGEN"/>
    <property type="match status" value="1"/>
</dbReference>
<evidence type="ECO:0000313" key="7">
    <source>
        <dbReference type="EMBL" id="KAK1159847.1"/>
    </source>
</evidence>
<evidence type="ECO:0000256" key="1">
    <source>
        <dbReference type="ARBA" id="ARBA00004141"/>
    </source>
</evidence>
<keyword evidence="4 6" id="KW-1133">Transmembrane helix</keyword>
<dbReference type="Proteomes" id="UP001230051">
    <property type="component" value="Unassembled WGS sequence"/>
</dbReference>
<dbReference type="Pfam" id="PF00335">
    <property type="entry name" value="Tetraspanin"/>
    <property type="match status" value="1"/>
</dbReference>
<accession>A0AAD8D011</accession>
<evidence type="ECO:0000256" key="5">
    <source>
        <dbReference type="ARBA" id="ARBA00023136"/>
    </source>
</evidence>
<dbReference type="AlphaFoldDB" id="A0AAD8D011"/>
<keyword evidence="8" id="KW-1185">Reference proteome</keyword>
<keyword evidence="3 6" id="KW-0812">Transmembrane</keyword>
<feature type="transmembrane region" description="Helical" evidence="6">
    <location>
        <begin position="57"/>
        <end position="79"/>
    </location>
</feature>
<evidence type="ECO:0000256" key="3">
    <source>
        <dbReference type="ARBA" id="ARBA00022692"/>
    </source>
</evidence>
<comment type="subcellular location">
    <subcellularLocation>
        <location evidence="1 6">Membrane</location>
        <topology evidence="1 6">Multi-pass membrane protein</topology>
    </subcellularLocation>
</comment>
<sequence>MGKGCLTVTKYFLFLFNLLFFIFGALILGFGLWILLDNQSFIAVLQKSSDSLKVGAYILISVGSLAMLMGFLGCMGAVYEIKCLLGLYFTCLLLILIAQVTAVVLIYFHRETLKKEMSFIITDLIVKYEGNSTTDIAWDYIQRNVGCCGWLGPANWAMNPVIKNSSMMLYPCSCGNGTADRDFCSSDTEDWPVYSEGCMAKLQKWLHDNVGVILGICIGVAVIEMIGMILSICLCKSIHQEDYTKVPKY</sequence>
<keyword evidence="5 6" id="KW-0472">Membrane</keyword>
<dbReference type="InterPro" id="IPR008952">
    <property type="entry name" value="Tetraspanin_EC2_sf"/>
</dbReference>
<dbReference type="CDD" id="cd03160">
    <property type="entry name" value="CD37_CD82_like_LEL"/>
    <property type="match status" value="1"/>
</dbReference>
<dbReference type="GO" id="GO:0005886">
    <property type="term" value="C:plasma membrane"/>
    <property type="evidence" value="ECO:0007669"/>
    <property type="project" value="TreeGrafter"/>
</dbReference>
<feature type="transmembrane region" description="Helical" evidence="6">
    <location>
        <begin position="12"/>
        <end position="36"/>
    </location>
</feature>
<dbReference type="EMBL" id="JAGXEW010000021">
    <property type="protein sequence ID" value="KAK1159847.1"/>
    <property type="molecule type" value="Genomic_DNA"/>
</dbReference>
<comment type="similarity">
    <text evidence="2 6">Belongs to the tetraspanin (TM4SF) family.</text>
</comment>
<dbReference type="PANTHER" id="PTHR19282">
    <property type="entry name" value="TETRASPANIN"/>
    <property type="match status" value="1"/>
</dbReference>
<gene>
    <name evidence="7" type="primary">Cd82</name>
    <name evidence="7" type="ORF">AOXY_G21279</name>
</gene>
<reference evidence="7" key="1">
    <citation type="submission" date="2022-02" db="EMBL/GenBank/DDBJ databases">
        <title>Atlantic sturgeon de novo genome assembly.</title>
        <authorList>
            <person name="Stock M."/>
            <person name="Klopp C."/>
            <person name="Guiguen Y."/>
            <person name="Cabau C."/>
            <person name="Parinello H."/>
            <person name="Santidrian Yebra-Pimentel E."/>
            <person name="Kuhl H."/>
            <person name="Dirks R.P."/>
            <person name="Guessner J."/>
            <person name="Wuertz S."/>
            <person name="Du K."/>
            <person name="Schartl M."/>
        </authorList>
    </citation>
    <scope>NUCLEOTIDE SEQUENCE</scope>
    <source>
        <strain evidence="7">STURGEONOMICS-FGT-2020</strain>
        <tissue evidence="7">Whole blood</tissue>
    </source>
</reference>
<dbReference type="Gene3D" id="1.10.1450.10">
    <property type="entry name" value="Tetraspanin"/>
    <property type="match status" value="1"/>
</dbReference>
<dbReference type="InterPro" id="IPR000301">
    <property type="entry name" value="Tetraspanin_animals"/>
</dbReference>
<comment type="caution">
    <text evidence="7">The sequence shown here is derived from an EMBL/GenBank/DDBJ whole genome shotgun (WGS) entry which is preliminary data.</text>
</comment>